<keyword evidence="2" id="KW-1185">Reference proteome</keyword>
<dbReference type="Gene3D" id="3.30.565.10">
    <property type="entry name" value="Histidine kinase-like ATPase, C-terminal domain"/>
    <property type="match status" value="1"/>
</dbReference>
<dbReference type="EMBL" id="CP002349">
    <property type="protein sequence ID" value="ADR20425.1"/>
    <property type="molecule type" value="Genomic_DNA"/>
</dbReference>
<dbReference type="SUPFAM" id="SSF55874">
    <property type="entry name" value="ATPase domain of HSP90 chaperone/DNA topoisomerase II/histidine kinase"/>
    <property type="match status" value="1"/>
</dbReference>
<dbReference type="InterPro" id="IPR036890">
    <property type="entry name" value="HATPase_C_sf"/>
</dbReference>
<dbReference type="AlphaFoldDB" id="E4TNG8"/>
<reference evidence="1 2" key="1">
    <citation type="journal article" date="2011" name="Stand. Genomic Sci.">
        <title>Complete genome sequence of Marivirga tractuosa type strain (H-43).</title>
        <authorList>
            <person name="Pagani I."/>
            <person name="Chertkov O."/>
            <person name="Lapidus A."/>
            <person name="Lucas S."/>
            <person name="Del Rio T.G."/>
            <person name="Tice H."/>
            <person name="Copeland A."/>
            <person name="Cheng J.F."/>
            <person name="Nolan M."/>
            <person name="Saunders E."/>
            <person name="Pitluck S."/>
            <person name="Held B."/>
            <person name="Goodwin L."/>
            <person name="Liolios K."/>
            <person name="Ovchinikova G."/>
            <person name="Ivanova N."/>
            <person name="Mavromatis K."/>
            <person name="Pati A."/>
            <person name="Chen A."/>
            <person name="Palaniappan K."/>
            <person name="Land M."/>
            <person name="Hauser L."/>
            <person name="Jeffries C.D."/>
            <person name="Detter J.C."/>
            <person name="Han C."/>
            <person name="Tapia R."/>
            <person name="Ngatchou-Djao O.D."/>
            <person name="Rohde M."/>
            <person name="Goker M."/>
            <person name="Spring S."/>
            <person name="Sikorski J."/>
            <person name="Woyke T."/>
            <person name="Bristow J."/>
            <person name="Eisen J.A."/>
            <person name="Markowitz V."/>
            <person name="Hugenholtz P."/>
            <person name="Klenk H.P."/>
            <person name="Kyrpides N.C."/>
        </authorList>
    </citation>
    <scope>NUCLEOTIDE SEQUENCE [LARGE SCALE GENOMIC DNA]</scope>
    <source>
        <strain evidence="2">ATCC 23168 / DSM 4126 / NBRC 15989 / NCIMB 1408 / VKM B-1430 / H-43</strain>
    </source>
</reference>
<dbReference type="KEGG" id="mtt:Ftrac_0419"/>
<sequence>MIESIEKGRKEDGNRSIADKIIKRLHDLEKTVETNHGRWAWELLQNAKDSVATENDRKVSVQIKLYDGKIVFKHNGRRFTETDVRGIINQISSKEIEEDEETKQTGRFGTGFLTTHILSKVITIQGILETENGDFYKFKFPLDREGKTTTQLVPKIEKAWSSFHESVTKITQDYDRNDFNTSFTYVLDSEFQQAIAEKGIKEFSQLIPYVLTFIPAIEDVTIINKVKETEVTYNTKSHADFFEQVTYIERTENNDKEKIYILNSSNEKVAIAAELLKDEDGYKFKNISKVPKLFCDFPLIGTENFHFPMVVNSFYFNPLTERDGIWLKGDTDEEVKENKQLLLNATELYKTLIAEVAELEYFRFYNIVNTKMPVISEKYLDADWYSNNIQKVLRDFIIHQNIVELENKKRKEKLMIFGFLQVNIQRKFNKVFGNIIMTFTQIPCVVKSIFINGVYSHILIGTNLHIQN</sequence>
<dbReference type="eggNOG" id="ENOG502Z8NT">
    <property type="taxonomic scope" value="Bacteria"/>
</dbReference>
<gene>
    <name evidence="1" type="ordered locus">Ftrac_0419</name>
</gene>
<name>E4TNG8_MARTH</name>
<organism evidence="1 2">
    <name type="scientific">Marivirga tractuosa (strain ATCC 23168 / DSM 4126 / NBRC 15989 / NCIMB 1408 / VKM B-1430 / H-43)</name>
    <name type="common">Microscilla tractuosa</name>
    <name type="synonym">Flexibacter tractuosus</name>
    <dbReference type="NCBI Taxonomy" id="643867"/>
    <lineage>
        <taxon>Bacteria</taxon>
        <taxon>Pseudomonadati</taxon>
        <taxon>Bacteroidota</taxon>
        <taxon>Cytophagia</taxon>
        <taxon>Cytophagales</taxon>
        <taxon>Marivirgaceae</taxon>
        <taxon>Marivirga</taxon>
    </lineage>
</organism>
<dbReference type="STRING" id="643867.Ftrac_0419"/>
<evidence type="ECO:0008006" key="3">
    <source>
        <dbReference type="Google" id="ProtNLM"/>
    </source>
</evidence>
<evidence type="ECO:0000313" key="1">
    <source>
        <dbReference type="EMBL" id="ADR20425.1"/>
    </source>
</evidence>
<proteinExistence type="predicted"/>
<accession>E4TNG8</accession>
<protein>
    <recommendedName>
        <fullName evidence="3">ATP-binding region ATPase domain protein</fullName>
    </recommendedName>
</protein>
<dbReference type="HOGENOM" id="CLU_583690_0_0_10"/>
<evidence type="ECO:0000313" key="2">
    <source>
        <dbReference type="Proteomes" id="UP000008720"/>
    </source>
</evidence>
<dbReference type="Proteomes" id="UP000008720">
    <property type="component" value="Chromosome"/>
</dbReference>
<dbReference type="NCBIfam" id="NF047352">
    <property type="entry name" value="P_loop_sacsin"/>
    <property type="match status" value="1"/>
</dbReference>
<dbReference type="RefSeq" id="WP_013452576.1">
    <property type="nucleotide sequence ID" value="NC_014759.1"/>
</dbReference>